<reference evidence="13 14" key="1">
    <citation type="journal article" date="2018" name="Sci. Rep.">
        <title>Comparative analysis of the Pocillopora damicornis genome highlights role of immune system in coral evolution.</title>
        <authorList>
            <person name="Cunning R."/>
            <person name="Bay R.A."/>
            <person name="Gillette P."/>
            <person name="Baker A.C."/>
            <person name="Traylor-Knowles N."/>
        </authorList>
    </citation>
    <scope>NUCLEOTIDE SEQUENCE [LARGE SCALE GENOMIC DNA]</scope>
    <source>
        <strain evidence="13">RSMAS</strain>
        <tissue evidence="13">Whole animal</tissue>
    </source>
</reference>
<feature type="domain" description="Disintegrin" evidence="11">
    <location>
        <begin position="411"/>
        <end position="467"/>
    </location>
</feature>
<dbReference type="Gene3D" id="3.40.390.10">
    <property type="entry name" value="Collagenase (Catalytic Domain)"/>
    <property type="match status" value="1"/>
</dbReference>
<dbReference type="PANTHER" id="PTHR11905">
    <property type="entry name" value="ADAM A DISINTEGRIN AND METALLOPROTEASE DOMAIN"/>
    <property type="match status" value="1"/>
</dbReference>
<dbReference type="SUPFAM" id="SSF50370">
    <property type="entry name" value="Ricin B-like lectins"/>
    <property type="match status" value="1"/>
</dbReference>
<evidence type="ECO:0000256" key="1">
    <source>
        <dbReference type="ARBA" id="ARBA00004167"/>
    </source>
</evidence>
<dbReference type="Gene3D" id="2.60.120.260">
    <property type="entry name" value="Galactose-binding domain-like"/>
    <property type="match status" value="2"/>
</dbReference>
<dbReference type="InterPro" id="IPR001590">
    <property type="entry name" value="Peptidase_M12B"/>
</dbReference>
<dbReference type="InterPro" id="IPR000421">
    <property type="entry name" value="FA58C"/>
</dbReference>
<dbReference type="CDD" id="cd00057">
    <property type="entry name" value="FA58C"/>
    <property type="match status" value="1"/>
</dbReference>
<dbReference type="InterPro" id="IPR014716">
    <property type="entry name" value="Fibrinogen_a/b/g_C_1"/>
</dbReference>
<dbReference type="InterPro" id="IPR035992">
    <property type="entry name" value="Ricin_B-like_lectins"/>
</dbReference>
<evidence type="ECO:0000256" key="6">
    <source>
        <dbReference type="ARBA" id="ARBA00023180"/>
    </source>
</evidence>
<comment type="caution">
    <text evidence="8">Lacks conserved residue(s) required for the propagation of feature annotation.</text>
</comment>
<dbReference type="Pfam" id="PF01562">
    <property type="entry name" value="Pep_M12B_propep"/>
    <property type="match status" value="1"/>
</dbReference>
<dbReference type="Pfam" id="PF08516">
    <property type="entry name" value="ADAM_CR"/>
    <property type="match status" value="1"/>
</dbReference>
<feature type="signal peptide" evidence="9">
    <location>
        <begin position="1"/>
        <end position="21"/>
    </location>
</feature>
<dbReference type="SUPFAM" id="SSF57552">
    <property type="entry name" value="Blood coagulation inhibitor (disintegrin)"/>
    <property type="match status" value="1"/>
</dbReference>
<sequence length="1574" mass="176928">MKVGVWLIISTLWLLLQFASSQFANIAYQSDYHITFPERVDGRRGKRDLSTSEKGVHVDDASYRLNTPDKDWTLDIKRNKDLISPSFVVRTFASDGSEVIQEGGPDHCHYQGSIRGLADSTVVLNTCSGLRGLVDDGKDTFYITPESGGEETGAHKIFQANEDEAKHILDNCGNKETHADLHQSVEKSSAISRIRRSISGHVDEFYKPFLTTDETRYNELLLVVDFGMYLKHNNDTKVITDRVITLANAVDAIYQRINIRVVLKALEIWTNGDPFERQKKGGPDLGRFTSYRNDHLIKKFPHDNAQLLSEWRWSDCAGMAFLFGMCGSVSTGVNNWDYGSIIGPYVILAHEMGHNFGFSHDEGSCKCLTPRGCIMGGHKTRVPGFSNCSMTSLQRLNDWCLYNVPTHKSYNSYCGNGIREEGEECDCGTPEYKKQGSLCRGVKTDCDVPEYCTGNSRDCPGDSYIIDGYPCNQTKTIIQGNTNYFRVNHRTLNPRVSARYLRINPQYWNGWPCLRTEFLGCSAGEVSPTAATPLKSYGLDLCLTPSNQSCSPNDNDRLIYRPGGLCSESHFQFTLDADGVLRHNCSGKMVCPENGGTGNGVKIVVSSTCKTEDSKFKRTSGRSLKHLNTGKCVHTYGAWPGVDRHMVLWSGCDERRLELWFAKQECVDPLGMQSGDIKDSQITASSSRPADLPHYGRLHNGKYWCAKEKNKNEYIQIDFGQVQTVSKILIQGRGNWYDWVTGFYLFLSNDGQRWTGYSESGDKQHSNSHCYKGKCSEIHETQCKDLWGATANNADQGCYDKLNTEAAGFGTCDPVTNASCAASNVLCGQLQCEDSRDRPVVDYGWTYTKISLDNGKQCSAATLKSIDDLGEGMVREGTKCGDDKMCINYKCQSFDSLDIGNCPVANNKECGGRGVCTNKKLCHCEGGFDSKDGCASALVPRDGAWGEWSSWTVCDKGCDADNNKQTNIQLVKKFDNWEYSDSGIEQRMPWISDARLTTSHHAYRSWWGTITADAKEYHPAPWIAGHLMESQPSYIWYWMREGLFNMPGSCKEVFFRGLLTNPVSDGVFAIKPPGQQKVKTYCDFTTEGGPWTLLVTSKTHSGWNKDNMKKRNSDKPSLQDDYSILGLADAIKDSDKAQEFFQYRIEADGKTRWGGIWEAPRDYTFLSTCDKQTKVKIVKKFDSWDENSNLGKRMPRLGLSKDLLLSSASTVDEPSGSLVYNSGASSASYLEQERPNPSVVRYWMREGARLSCNDLKLHGMRAGNKYGEDSFQLMKVSDTQYLPVYCDMTTAKGGFTLIVTSAHNNWTRAQVPHRNALYPGLNRDYSILDLADSIKSLNNNGTFQYMMDAHSRRHWGGIFEAPKSYSFMASDSSQTHVNLTRKFNSWEYSWWNSLNKRMPWFDAKGTHHMALLTTSDSPTYYPSGSIIWGGPDRFPSDWIWAGGMRNPGVIWYWLNEDDCDEERKPVDGGLTEWGEWGRCDKLCEPGKHRRYRTCTNPRRRCGGKQCDPSIPTQDEGNCFYCPGGCSPPDVSYLIFTKKEGTACNVTDQIFVLDQDGVIHHKCSKKVVCPRLLYR</sequence>
<keyword evidence="4" id="KW-0472">Membrane</keyword>
<dbReference type="SUPFAM" id="SSF82895">
    <property type="entry name" value="TSP-1 type 1 repeat"/>
    <property type="match status" value="1"/>
</dbReference>
<evidence type="ECO:0000256" key="9">
    <source>
        <dbReference type="SAM" id="SignalP"/>
    </source>
</evidence>
<dbReference type="SUPFAM" id="SSF55486">
    <property type="entry name" value="Metalloproteases ('zincins'), catalytic domain"/>
    <property type="match status" value="1"/>
</dbReference>
<dbReference type="SMART" id="SM00209">
    <property type="entry name" value="TSP1"/>
    <property type="match status" value="1"/>
</dbReference>
<evidence type="ECO:0000313" key="13">
    <source>
        <dbReference type="EMBL" id="RMX54471.1"/>
    </source>
</evidence>
<keyword evidence="5 7" id="KW-1015">Disulfide bond</keyword>
<evidence type="ECO:0000259" key="11">
    <source>
        <dbReference type="PROSITE" id="PS50214"/>
    </source>
</evidence>
<dbReference type="InterPro" id="IPR036436">
    <property type="entry name" value="Disintegrin_dom_sf"/>
</dbReference>
<feature type="active site" evidence="8">
    <location>
        <position position="351"/>
    </location>
</feature>
<evidence type="ECO:0000256" key="8">
    <source>
        <dbReference type="PROSITE-ProRule" id="PRU00276"/>
    </source>
</evidence>
<dbReference type="PROSITE" id="PS01186">
    <property type="entry name" value="EGF_2"/>
    <property type="match status" value="1"/>
</dbReference>
<evidence type="ECO:0000256" key="3">
    <source>
        <dbReference type="ARBA" id="ARBA00022989"/>
    </source>
</evidence>
<dbReference type="EMBL" id="RCHS01001257">
    <property type="protein sequence ID" value="RMX54471.1"/>
    <property type="molecule type" value="Genomic_DNA"/>
</dbReference>
<keyword evidence="3" id="KW-1133">Transmembrane helix</keyword>
<dbReference type="SUPFAM" id="SSF49785">
    <property type="entry name" value="Galactose-binding domain-like"/>
    <property type="match status" value="2"/>
</dbReference>
<dbReference type="InterPro" id="IPR002870">
    <property type="entry name" value="Peptidase_M12B_N"/>
</dbReference>
<dbReference type="InterPro" id="IPR000884">
    <property type="entry name" value="TSP1_rpt"/>
</dbReference>
<dbReference type="Pfam" id="PF01421">
    <property type="entry name" value="Reprolysin"/>
    <property type="match status" value="1"/>
</dbReference>
<evidence type="ECO:0000313" key="14">
    <source>
        <dbReference type="Proteomes" id="UP000275408"/>
    </source>
</evidence>
<dbReference type="GO" id="GO:0006508">
    <property type="term" value="P:proteolysis"/>
    <property type="evidence" value="ECO:0007669"/>
    <property type="project" value="InterPro"/>
</dbReference>
<dbReference type="PROSITE" id="PS50022">
    <property type="entry name" value="FA58C_3"/>
    <property type="match status" value="1"/>
</dbReference>
<dbReference type="PANTHER" id="PTHR11905:SF159">
    <property type="entry name" value="ADAM METALLOPROTEASE"/>
    <property type="match status" value="1"/>
</dbReference>
<dbReference type="InterPro" id="IPR024079">
    <property type="entry name" value="MetalloPept_cat_dom_sf"/>
</dbReference>
<dbReference type="PROSITE" id="PS50215">
    <property type="entry name" value="ADAM_MEPRO"/>
    <property type="match status" value="1"/>
</dbReference>
<feature type="disulfide bond" evidence="7">
    <location>
        <begin position="439"/>
        <end position="459"/>
    </location>
</feature>
<dbReference type="NCBIfam" id="NF040941">
    <property type="entry name" value="GGGWT_bact"/>
    <property type="match status" value="1"/>
</dbReference>
<feature type="chain" id="PRO_5018034213" description="Peptidase M12B domain-containing protein" evidence="9">
    <location>
        <begin position="22"/>
        <end position="1574"/>
    </location>
</feature>
<evidence type="ECO:0000256" key="5">
    <source>
        <dbReference type="ARBA" id="ARBA00023157"/>
    </source>
</evidence>
<evidence type="ECO:0008006" key="15">
    <source>
        <dbReference type="Google" id="ProtNLM"/>
    </source>
</evidence>
<accession>A0A3M6ULC7</accession>
<dbReference type="InterPro" id="IPR036383">
    <property type="entry name" value="TSP1_rpt_sf"/>
</dbReference>
<dbReference type="CDD" id="cd23417">
    <property type="entry name" value="beta-trefoil_Ricin_MytiLec-like"/>
    <property type="match status" value="1"/>
</dbReference>
<evidence type="ECO:0000256" key="7">
    <source>
        <dbReference type="PROSITE-ProRule" id="PRU00068"/>
    </source>
</evidence>
<feature type="binding site" evidence="8">
    <location>
        <position position="350"/>
    </location>
    <ligand>
        <name>Zn(2+)</name>
        <dbReference type="ChEBI" id="CHEBI:29105"/>
        <note>catalytic</note>
    </ligand>
</feature>
<dbReference type="GO" id="GO:0016020">
    <property type="term" value="C:membrane"/>
    <property type="evidence" value="ECO:0007669"/>
    <property type="project" value="UniProtKB-SubCell"/>
</dbReference>
<evidence type="ECO:0000256" key="2">
    <source>
        <dbReference type="ARBA" id="ARBA00022692"/>
    </source>
</evidence>
<evidence type="ECO:0000256" key="4">
    <source>
        <dbReference type="ARBA" id="ARBA00023136"/>
    </source>
</evidence>
<gene>
    <name evidence="13" type="ORF">pdam_00013185</name>
</gene>
<dbReference type="Pfam" id="PF00754">
    <property type="entry name" value="F5_F8_type_C"/>
    <property type="match status" value="1"/>
</dbReference>
<name>A0A3M6ULC7_POCDA</name>
<dbReference type="OrthoDB" id="5951731at2759"/>
<dbReference type="Proteomes" id="UP000275408">
    <property type="component" value="Unassembled WGS sequence"/>
</dbReference>
<dbReference type="GO" id="GO:0004222">
    <property type="term" value="F:metalloendopeptidase activity"/>
    <property type="evidence" value="ECO:0007669"/>
    <property type="project" value="InterPro"/>
</dbReference>
<dbReference type="PROSITE" id="PS50092">
    <property type="entry name" value="TSP1"/>
    <property type="match status" value="1"/>
</dbReference>
<dbReference type="Gene3D" id="3.90.215.10">
    <property type="entry name" value="Gamma Fibrinogen, chain A, domain 1"/>
    <property type="match status" value="1"/>
</dbReference>
<evidence type="ECO:0000259" key="10">
    <source>
        <dbReference type="PROSITE" id="PS50022"/>
    </source>
</evidence>
<comment type="subcellular location">
    <subcellularLocation>
        <location evidence="1">Membrane</location>
        <topology evidence="1">Single-pass membrane protein</topology>
    </subcellularLocation>
</comment>
<organism evidence="13 14">
    <name type="scientific">Pocillopora damicornis</name>
    <name type="common">Cauliflower coral</name>
    <name type="synonym">Millepora damicornis</name>
    <dbReference type="NCBI Taxonomy" id="46731"/>
    <lineage>
        <taxon>Eukaryota</taxon>
        <taxon>Metazoa</taxon>
        <taxon>Cnidaria</taxon>
        <taxon>Anthozoa</taxon>
        <taxon>Hexacorallia</taxon>
        <taxon>Scleractinia</taxon>
        <taxon>Astrocoeniina</taxon>
        <taxon>Pocilloporidae</taxon>
        <taxon>Pocillopora</taxon>
    </lineage>
</organism>
<feature type="binding site" evidence="8">
    <location>
        <position position="360"/>
    </location>
    <ligand>
        <name>Zn(2+)</name>
        <dbReference type="ChEBI" id="CHEBI:29105"/>
        <note>catalytic</note>
    </ligand>
</feature>
<dbReference type="SMART" id="SM00608">
    <property type="entry name" value="ACR"/>
    <property type="match status" value="1"/>
</dbReference>
<dbReference type="PROSITE" id="PS50214">
    <property type="entry name" value="DISINTEGRIN_2"/>
    <property type="match status" value="1"/>
</dbReference>
<dbReference type="InterPro" id="IPR000742">
    <property type="entry name" value="EGF"/>
</dbReference>
<keyword evidence="8" id="KW-0862">Zinc</keyword>
<dbReference type="SUPFAM" id="SSF56496">
    <property type="entry name" value="Fibrinogen C-terminal domain-like"/>
    <property type="match status" value="1"/>
</dbReference>
<dbReference type="InterPro" id="IPR036056">
    <property type="entry name" value="Fibrinogen-like_C"/>
</dbReference>
<evidence type="ECO:0000259" key="12">
    <source>
        <dbReference type="PROSITE" id="PS50215"/>
    </source>
</evidence>
<dbReference type="Gene3D" id="2.80.10.50">
    <property type="match status" value="1"/>
</dbReference>
<feature type="binding site" evidence="8">
    <location>
        <position position="354"/>
    </location>
    <ligand>
        <name>Zn(2+)</name>
        <dbReference type="ChEBI" id="CHEBI:29105"/>
        <note>catalytic</note>
    </ligand>
</feature>
<protein>
    <recommendedName>
        <fullName evidence="15">Peptidase M12B domain-containing protein</fullName>
    </recommendedName>
</protein>
<keyword evidence="6" id="KW-0325">Glycoprotein</keyword>
<dbReference type="InterPro" id="IPR006586">
    <property type="entry name" value="ADAM_Cys-rich"/>
</dbReference>
<keyword evidence="2" id="KW-0812">Transmembrane</keyword>
<keyword evidence="8" id="KW-0479">Metal-binding</keyword>
<feature type="domain" description="F5/8 type C" evidence="10">
    <location>
        <begin position="666"/>
        <end position="755"/>
    </location>
</feature>
<dbReference type="Gene3D" id="4.10.70.10">
    <property type="entry name" value="Disintegrin domain"/>
    <property type="match status" value="1"/>
</dbReference>
<feature type="domain" description="Peptidase M12B" evidence="12">
    <location>
        <begin position="216"/>
        <end position="396"/>
    </location>
</feature>
<dbReference type="InterPro" id="IPR008979">
    <property type="entry name" value="Galactose-bd-like_sf"/>
</dbReference>
<proteinExistence type="predicted"/>
<dbReference type="InterPro" id="IPR001762">
    <property type="entry name" value="Disintegrin_dom"/>
</dbReference>
<dbReference type="InterPro" id="IPR034027">
    <property type="entry name" value="Reprolysin_adamalysin"/>
</dbReference>
<dbReference type="Gene3D" id="2.20.100.10">
    <property type="entry name" value="Thrombospondin type-1 (TSP1) repeat"/>
    <property type="match status" value="1"/>
</dbReference>
<dbReference type="SMART" id="SM00050">
    <property type="entry name" value="DISIN"/>
    <property type="match status" value="1"/>
</dbReference>
<comment type="caution">
    <text evidence="13">The sequence shown here is derived from an EMBL/GenBank/DDBJ whole genome shotgun (WGS) entry which is preliminary data.</text>
</comment>
<keyword evidence="9" id="KW-0732">Signal</keyword>
<dbReference type="CDD" id="cd04269">
    <property type="entry name" value="ZnMc_adamalysin_II_like"/>
    <property type="match status" value="1"/>
</dbReference>
<keyword evidence="14" id="KW-1185">Reference proteome</keyword>
<dbReference type="FunFam" id="3.40.390.10:FF:000002">
    <property type="entry name" value="Disintegrin and metalloproteinase domain-containing protein 22"/>
    <property type="match status" value="1"/>
</dbReference>
<dbReference type="GO" id="GO:0046872">
    <property type="term" value="F:metal ion binding"/>
    <property type="evidence" value="ECO:0007669"/>
    <property type="project" value="UniProtKB-KW"/>
</dbReference>